<name>A0A3P7PRU7_9FIRM</name>
<dbReference type="Pfam" id="PF13416">
    <property type="entry name" value="SBP_bac_8"/>
    <property type="match status" value="1"/>
</dbReference>
<dbReference type="Gene3D" id="3.40.190.10">
    <property type="entry name" value="Periplasmic binding protein-like II"/>
    <property type="match status" value="2"/>
</dbReference>
<accession>A0A3P7PRU7</accession>
<dbReference type="InterPro" id="IPR027020">
    <property type="entry name" value="YnjB"/>
</dbReference>
<keyword evidence="2" id="KW-1185">Reference proteome</keyword>
<sequence length="409" mass="45793">MKKKYVILVLMLIFLSVLVGCKKEVVTEKDVAEMSFDEIVEAARGTTVTFYGWGGSEDINKWLDETVAKSLMDQYEVTLERVPMVPAEYLPKLLNEKQLESEGTIDVLWINGENFYSAKSNDLLYGPITEKLPNFNTYLDGTSPDVLYDFGQPVEGYEAPYGKAQMVFIGDTAQLSTLPKSHEALLELAKAHPGKLTYIDASHFTGSAFVRNIIYDIVGYEVFLDHVADKAALKETIQPALDYLKELKPYLWREGVTYPAEDAQLDNMFEDGEVYMTMTYTPFHVAGKIADGSFPETAQGFLFDKGTIGNTHFMAMPFNAPNKAAAMVLINHILSPEIQVTKYDPSVWGDLPVTDPLKLTEAQMALFDAVDIGEGTVPQEELLVKRLPEMRADLVPIIEEIWRDEIPGN</sequence>
<evidence type="ECO:0000313" key="1">
    <source>
        <dbReference type="EMBL" id="VDN46937.1"/>
    </source>
</evidence>
<dbReference type="OrthoDB" id="3239593at2"/>
<dbReference type="RefSeq" id="WP_125136354.1">
    <property type="nucleotide sequence ID" value="NZ_LR130778.1"/>
</dbReference>
<dbReference type="Proteomes" id="UP000279029">
    <property type="component" value="Chromosome"/>
</dbReference>
<reference evidence="1 2" key="1">
    <citation type="submission" date="2018-09" db="EMBL/GenBank/DDBJ databases">
        <authorList>
            <person name="Postec A."/>
        </authorList>
    </citation>
    <scope>NUCLEOTIDE SEQUENCE [LARGE SCALE GENOMIC DNA]</scope>
    <source>
        <strain evidence="1">70B-A</strain>
    </source>
</reference>
<gene>
    <name evidence="1" type="ORF">PATL70BA_1063</name>
</gene>
<dbReference type="PANTHER" id="PTHR42779:SF1">
    <property type="entry name" value="PROTEIN YNJB"/>
    <property type="match status" value="1"/>
</dbReference>
<dbReference type="InterPro" id="IPR006059">
    <property type="entry name" value="SBP"/>
</dbReference>
<organism evidence="1 2">
    <name type="scientific">Petrocella atlantisensis</name>
    <dbReference type="NCBI Taxonomy" id="2173034"/>
    <lineage>
        <taxon>Bacteria</taxon>
        <taxon>Bacillati</taxon>
        <taxon>Bacillota</taxon>
        <taxon>Clostridia</taxon>
        <taxon>Lachnospirales</taxon>
        <taxon>Vallitaleaceae</taxon>
        <taxon>Petrocella</taxon>
    </lineage>
</organism>
<dbReference type="EMBL" id="LR130778">
    <property type="protein sequence ID" value="VDN46937.1"/>
    <property type="molecule type" value="Genomic_DNA"/>
</dbReference>
<evidence type="ECO:0000313" key="2">
    <source>
        <dbReference type="Proteomes" id="UP000279029"/>
    </source>
</evidence>
<protein>
    <submittedName>
        <fullName evidence="1">ABC transporter substrate-binding protein</fullName>
    </submittedName>
</protein>
<dbReference type="PANTHER" id="PTHR42779">
    <property type="entry name" value="PROTEIN YNJB"/>
    <property type="match status" value="1"/>
</dbReference>
<dbReference type="PROSITE" id="PS51257">
    <property type="entry name" value="PROKAR_LIPOPROTEIN"/>
    <property type="match status" value="1"/>
</dbReference>
<dbReference type="SUPFAM" id="SSF53850">
    <property type="entry name" value="Periplasmic binding protein-like II"/>
    <property type="match status" value="1"/>
</dbReference>
<dbReference type="AlphaFoldDB" id="A0A3P7PRU7"/>
<proteinExistence type="predicted"/>
<dbReference type="KEGG" id="cbar:PATL70BA_1063"/>
<dbReference type="NCBIfam" id="NF008633">
    <property type="entry name" value="PRK11622.1"/>
    <property type="match status" value="1"/>
</dbReference>
<dbReference type="PIRSF" id="PIRSF029172">
    <property type="entry name" value="UCP029172_ABC_sbc_YnjB"/>
    <property type="match status" value="1"/>
</dbReference>